<keyword evidence="1" id="KW-1133">Transmembrane helix</keyword>
<name>J9GN25_9ZZZZ</name>
<comment type="caution">
    <text evidence="2">The sequence shown here is derived from an EMBL/GenBank/DDBJ whole genome shotgun (WGS) entry which is preliminary data.</text>
</comment>
<evidence type="ECO:0000256" key="1">
    <source>
        <dbReference type="SAM" id="Phobius"/>
    </source>
</evidence>
<proteinExistence type="predicted"/>
<sequence>MRELFEIWNREGLRQRIRIFFVGFVLAVAALYAYTSVWAIKFTEAS</sequence>
<evidence type="ECO:0000313" key="2">
    <source>
        <dbReference type="EMBL" id="EJX03683.1"/>
    </source>
</evidence>
<keyword evidence="1" id="KW-0812">Transmembrane</keyword>
<feature type="non-terminal residue" evidence="2">
    <location>
        <position position="46"/>
    </location>
</feature>
<dbReference type="AlphaFoldDB" id="J9GN25"/>
<reference evidence="2" key="1">
    <citation type="journal article" date="2012" name="PLoS ONE">
        <title>Gene sets for utilization of primary and secondary nutrition supplies in the distal gut of endangered iberian lynx.</title>
        <authorList>
            <person name="Alcaide M."/>
            <person name="Messina E."/>
            <person name="Richter M."/>
            <person name="Bargiela R."/>
            <person name="Peplies J."/>
            <person name="Huws S.A."/>
            <person name="Newbold C.J."/>
            <person name="Golyshin P.N."/>
            <person name="Simon M.A."/>
            <person name="Lopez G."/>
            <person name="Yakimov M.M."/>
            <person name="Ferrer M."/>
        </authorList>
    </citation>
    <scope>NUCLEOTIDE SEQUENCE</scope>
</reference>
<dbReference type="EMBL" id="AMCI01002080">
    <property type="protein sequence ID" value="EJX03683.1"/>
    <property type="molecule type" value="Genomic_DNA"/>
</dbReference>
<protein>
    <submittedName>
        <fullName evidence="2">Uncharacterized protein</fullName>
    </submittedName>
</protein>
<gene>
    <name evidence="2" type="ORF">EVA_08213</name>
</gene>
<feature type="transmembrane region" description="Helical" evidence="1">
    <location>
        <begin position="20"/>
        <end position="40"/>
    </location>
</feature>
<accession>J9GN25</accession>
<organism evidence="2">
    <name type="scientific">gut metagenome</name>
    <dbReference type="NCBI Taxonomy" id="749906"/>
    <lineage>
        <taxon>unclassified sequences</taxon>
        <taxon>metagenomes</taxon>
        <taxon>organismal metagenomes</taxon>
    </lineage>
</organism>
<keyword evidence="1" id="KW-0472">Membrane</keyword>